<evidence type="ECO:0000256" key="3">
    <source>
        <dbReference type="ARBA" id="ARBA00008703"/>
    </source>
</evidence>
<evidence type="ECO:0000256" key="8">
    <source>
        <dbReference type="ARBA" id="ARBA00023004"/>
    </source>
</evidence>
<evidence type="ECO:0000256" key="4">
    <source>
        <dbReference type="ARBA" id="ARBA00022485"/>
    </source>
</evidence>
<feature type="domain" description="Radical SAM core" evidence="10">
    <location>
        <begin position="85"/>
        <end position="305"/>
    </location>
</feature>
<name>A0A1G6AHH3_9BACT</name>
<comment type="cofactor">
    <cofactor evidence="1">
        <name>pyridoxal 5'-phosphate</name>
        <dbReference type="ChEBI" id="CHEBI:597326"/>
    </cofactor>
</comment>
<dbReference type="SUPFAM" id="SSF102114">
    <property type="entry name" value="Radical SAM enzymes"/>
    <property type="match status" value="1"/>
</dbReference>
<dbReference type="Pfam" id="PF04055">
    <property type="entry name" value="Radical_SAM"/>
    <property type="match status" value="1"/>
</dbReference>
<dbReference type="PANTHER" id="PTHR30538:SF0">
    <property type="entry name" value="L-LYSINE 2,3-AMINOMUTASE AQ_1632-RELATED"/>
    <property type="match status" value="1"/>
</dbReference>
<dbReference type="AlphaFoldDB" id="A0A1G6AHH3"/>
<dbReference type="NCBIfam" id="TIGR00238">
    <property type="entry name" value="KamA family radical SAM protein"/>
    <property type="match status" value="1"/>
</dbReference>
<evidence type="ECO:0000256" key="6">
    <source>
        <dbReference type="ARBA" id="ARBA00022723"/>
    </source>
</evidence>
<dbReference type="PROSITE" id="PS51918">
    <property type="entry name" value="RADICAL_SAM"/>
    <property type="match status" value="1"/>
</dbReference>
<protein>
    <submittedName>
        <fullName evidence="11">L-lysine 2,3-aminomutase</fullName>
    </submittedName>
</protein>
<dbReference type="PANTHER" id="PTHR30538">
    <property type="entry name" value="LYSINE 2,3-AMINOMUTASE-RELATED"/>
    <property type="match status" value="1"/>
</dbReference>
<evidence type="ECO:0000256" key="1">
    <source>
        <dbReference type="ARBA" id="ARBA00001933"/>
    </source>
</evidence>
<evidence type="ECO:0000259" key="10">
    <source>
        <dbReference type="PROSITE" id="PS51918"/>
    </source>
</evidence>
<evidence type="ECO:0000256" key="5">
    <source>
        <dbReference type="ARBA" id="ARBA00022691"/>
    </source>
</evidence>
<dbReference type="InterPro" id="IPR003739">
    <property type="entry name" value="Lys_aminomutase/Glu_NH3_mut"/>
</dbReference>
<sequence length="374" mass="43098">MAYPENITNLNGISQMPQADRERLRPVMEKFDFLSNEYYLSLIDWDDPDDPIRRVIVPCSEELEQWGHLDPSNEAKYSVMQGVQHKYESTAVFLASEACGGYCRFCFRKRLFIHPEQRNFLTDYDSAFAYVRDHKEINNVLITGGDGLMLPTDRLERIVAGLRAIDHVRIIRIGTKLMAYNPFRVLNDPELIRLVRQYSLPDRRMYFMLHFNHPREITSQSIEACDKLLRAGAVLCNQTPMLRGVNDKPEVLGELFNKLSYIGVPPYYVFLCRPTVGNLPFAVPVEEAHQIYQEARNMCSGLGKRAKLTMSHATGKIEVLASTSDQIIFRYHRAAIPEQSGEVVICRKNPEAYWFDDYQEIMEVVSLSDGWLAE</sequence>
<keyword evidence="6" id="KW-0479">Metal-binding</keyword>
<dbReference type="SFLD" id="SFLDG01070">
    <property type="entry name" value="PLP-dependent"/>
    <property type="match status" value="1"/>
</dbReference>
<dbReference type="GO" id="GO:0003824">
    <property type="term" value="F:catalytic activity"/>
    <property type="evidence" value="ECO:0007669"/>
    <property type="project" value="InterPro"/>
</dbReference>
<dbReference type="EMBL" id="FMXO01000002">
    <property type="protein sequence ID" value="SDB07858.1"/>
    <property type="molecule type" value="Genomic_DNA"/>
</dbReference>
<gene>
    <name evidence="11" type="ORF">SAMN05660653_00341</name>
</gene>
<accession>A0A1G6AHH3</accession>
<keyword evidence="8" id="KW-0408">Iron</keyword>
<keyword evidence="9" id="KW-0411">Iron-sulfur</keyword>
<dbReference type="GO" id="GO:0051539">
    <property type="term" value="F:4 iron, 4 sulfur cluster binding"/>
    <property type="evidence" value="ECO:0007669"/>
    <property type="project" value="UniProtKB-KW"/>
</dbReference>
<reference evidence="11 12" key="1">
    <citation type="submission" date="2016-10" db="EMBL/GenBank/DDBJ databases">
        <authorList>
            <person name="de Groot N.N."/>
        </authorList>
    </citation>
    <scope>NUCLEOTIDE SEQUENCE [LARGE SCALE GENOMIC DNA]</scope>
    <source>
        <strain evidence="11 12">ASO4-2</strain>
    </source>
</reference>
<dbReference type="CDD" id="cd01335">
    <property type="entry name" value="Radical_SAM"/>
    <property type="match status" value="1"/>
</dbReference>
<comment type="similarity">
    <text evidence="3">Belongs to the radical SAM superfamily. KamA family.</text>
</comment>
<evidence type="ECO:0000313" key="11">
    <source>
        <dbReference type="EMBL" id="SDB07858.1"/>
    </source>
</evidence>
<dbReference type="Gene3D" id="3.20.20.70">
    <property type="entry name" value="Aldolase class I"/>
    <property type="match status" value="1"/>
</dbReference>
<keyword evidence="4" id="KW-0004">4Fe-4S</keyword>
<evidence type="ECO:0000256" key="9">
    <source>
        <dbReference type="ARBA" id="ARBA00023014"/>
    </source>
</evidence>
<comment type="cofactor">
    <cofactor evidence="2">
        <name>[4Fe-4S] cluster</name>
        <dbReference type="ChEBI" id="CHEBI:49883"/>
    </cofactor>
</comment>
<evidence type="ECO:0000313" key="12">
    <source>
        <dbReference type="Proteomes" id="UP000198771"/>
    </source>
</evidence>
<organism evidence="11 12">
    <name type="scientific">Desulfonatronum thiosulfatophilum</name>
    <dbReference type="NCBI Taxonomy" id="617002"/>
    <lineage>
        <taxon>Bacteria</taxon>
        <taxon>Pseudomonadati</taxon>
        <taxon>Thermodesulfobacteriota</taxon>
        <taxon>Desulfovibrionia</taxon>
        <taxon>Desulfovibrionales</taxon>
        <taxon>Desulfonatronaceae</taxon>
        <taxon>Desulfonatronum</taxon>
    </lineage>
</organism>
<evidence type="ECO:0000256" key="7">
    <source>
        <dbReference type="ARBA" id="ARBA00022898"/>
    </source>
</evidence>
<dbReference type="GO" id="GO:0046872">
    <property type="term" value="F:metal ion binding"/>
    <property type="evidence" value="ECO:0007669"/>
    <property type="project" value="UniProtKB-KW"/>
</dbReference>
<dbReference type="InterPro" id="IPR058240">
    <property type="entry name" value="rSAM_sf"/>
</dbReference>
<keyword evidence="12" id="KW-1185">Reference proteome</keyword>
<keyword evidence="7" id="KW-0663">Pyridoxal phosphate</keyword>
<keyword evidence="5" id="KW-0949">S-adenosyl-L-methionine</keyword>
<evidence type="ECO:0000256" key="2">
    <source>
        <dbReference type="ARBA" id="ARBA00001966"/>
    </source>
</evidence>
<dbReference type="STRING" id="617002.SAMN05660653_00341"/>
<dbReference type="InterPro" id="IPR013785">
    <property type="entry name" value="Aldolase_TIM"/>
</dbReference>
<dbReference type="RefSeq" id="WP_092116603.1">
    <property type="nucleotide sequence ID" value="NZ_FMXO01000002.1"/>
</dbReference>
<dbReference type="SFLD" id="SFLDS00029">
    <property type="entry name" value="Radical_SAM"/>
    <property type="match status" value="1"/>
</dbReference>
<proteinExistence type="inferred from homology"/>
<dbReference type="OrthoDB" id="9768064at2"/>
<dbReference type="Proteomes" id="UP000198771">
    <property type="component" value="Unassembled WGS sequence"/>
</dbReference>
<dbReference type="InterPro" id="IPR007197">
    <property type="entry name" value="rSAM"/>
</dbReference>